<organism evidence="9 10">
    <name type="scientific">Leucosporidium creatinivorum</name>
    <dbReference type="NCBI Taxonomy" id="106004"/>
    <lineage>
        <taxon>Eukaryota</taxon>
        <taxon>Fungi</taxon>
        <taxon>Dikarya</taxon>
        <taxon>Basidiomycota</taxon>
        <taxon>Pucciniomycotina</taxon>
        <taxon>Microbotryomycetes</taxon>
        <taxon>Leucosporidiales</taxon>
        <taxon>Leucosporidium</taxon>
    </lineage>
</organism>
<dbReference type="Gene3D" id="4.10.1000.40">
    <property type="match status" value="1"/>
</dbReference>
<dbReference type="EMBL" id="MCGR01000039">
    <property type="protein sequence ID" value="ORY75042.1"/>
    <property type="molecule type" value="Genomic_DNA"/>
</dbReference>
<name>A0A1Y2ETZ7_9BASI</name>
<feature type="compositionally biased region" description="Low complexity" evidence="8">
    <location>
        <begin position="84"/>
        <end position="102"/>
    </location>
</feature>
<dbReference type="STRING" id="106004.A0A1Y2ETZ7"/>
<feature type="region of interest" description="Disordered" evidence="8">
    <location>
        <begin position="508"/>
        <end position="539"/>
    </location>
</feature>
<evidence type="ECO:0000256" key="8">
    <source>
        <dbReference type="SAM" id="MobiDB-lite"/>
    </source>
</evidence>
<dbReference type="OrthoDB" id="438553at2759"/>
<evidence type="ECO:0000256" key="2">
    <source>
        <dbReference type="ARBA" id="ARBA00008423"/>
    </source>
</evidence>
<proteinExistence type="inferred from homology"/>
<dbReference type="GO" id="GO:0005737">
    <property type="term" value="C:cytoplasm"/>
    <property type="evidence" value="ECO:0007669"/>
    <property type="project" value="TreeGrafter"/>
</dbReference>
<keyword evidence="3" id="KW-0479">Metal-binding</keyword>
<feature type="compositionally biased region" description="Low complexity" evidence="8">
    <location>
        <begin position="428"/>
        <end position="442"/>
    </location>
</feature>
<feature type="compositionally biased region" description="Gly residues" evidence="8">
    <location>
        <begin position="307"/>
        <end position="320"/>
    </location>
</feature>
<feature type="compositionally biased region" description="Gly residues" evidence="8">
    <location>
        <begin position="149"/>
        <end position="170"/>
    </location>
</feature>
<dbReference type="Gene3D" id="1.10.340.40">
    <property type="entry name" value="Nuclear abundant poly(A) RNA-bind protein 2, N-terminal domain"/>
    <property type="match status" value="1"/>
</dbReference>
<comment type="similarity">
    <text evidence="2">Belongs to the ZC3H14 family.</text>
</comment>
<feature type="region of interest" description="Disordered" evidence="8">
    <location>
        <begin position="286"/>
        <end position="353"/>
    </location>
</feature>
<evidence type="ECO:0000256" key="6">
    <source>
        <dbReference type="ARBA" id="ARBA00022833"/>
    </source>
</evidence>
<evidence type="ECO:0000256" key="7">
    <source>
        <dbReference type="ARBA" id="ARBA00023242"/>
    </source>
</evidence>
<comment type="subcellular location">
    <subcellularLocation>
        <location evidence="1">Nucleus</location>
    </subcellularLocation>
</comment>
<dbReference type="Gene3D" id="4.10.1000.30">
    <property type="match status" value="1"/>
</dbReference>
<gene>
    <name evidence="9" type="ORF">BCR35DRAFT_306468</name>
</gene>
<keyword evidence="10" id="KW-1185">Reference proteome</keyword>
<feature type="region of interest" description="Disordered" evidence="8">
    <location>
        <begin position="405"/>
        <end position="444"/>
    </location>
</feature>
<evidence type="ECO:0000256" key="5">
    <source>
        <dbReference type="ARBA" id="ARBA00022771"/>
    </source>
</evidence>
<comment type="caution">
    <text evidence="9">The sequence shown here is derived from an EMBL/GenBank/DDBJ whole genome shotgun (WGS) entry which is preliminary data.</text>
</comment>
<dbReference type="PANTHER" id="PTHR14738:SF29">
    <property type="entry name" value="ZINC FINGER CCCH DOMAIN-CONTAINING PROTEIN 14"/>
    <property type="match status" value="1"/>
</dbReference>
<dbReference type="Pfam" id="PF14608">
    <property type="entry name" value="zf-CCCH_2"/>
    <property type="match status" value="3"/>
</dbReference>
<feature type="region of interest" description="Disordered" evidence="8">
    <location>
        <begin position="83"/>
        <end position="213"/>
    </location>
</feature>
<feature type="compositionally biased region" description="Polar residues" evidence="8">
    <location>
        <begin position="508"/>
        <end position="528"/>
    </location>
</feature>
<dbReference type="PANTHER" id="PTHR14738">
    <property type="entry name" value="ZINC FINGER CCCH DOMAIN-CONTAINING PROTEIN 14"/>
    <property type="match status" value="1"/>
</dbReference>
<dbReference type="Proteomes" id="UP000193467">
    <property type="component" value="Unassembled WGS sequence"/>
</dbReference>
<dbReference type="InParanoid" id="A0A1Y2ETZ7"/>
<evidence type="ECO:0000256" key="1">
    <source>
        <dbReference type="ARBA" id="ARBA00004123"/>
    </source>
</evidence>
<keyword evidence="6" id="KW-0862">Zinc</keyword>
<feature type="compositionally biased region" description="Polar residues" evidence="8">
    <location>
        <begin position="406"/>
        <end position="423"/>
    </location>
</feature>
<keyword evidence="4" id="KW-0677">Repeat</keyword>
<accession>A0A1Y2ETZ7</accession>
<keyword evidence="5" id="KW-0863">Zinc-finger</keyword>
<sequence length="609" mass="62919">MADIVPSSPQGQALQNAIQDKLVSLGWTTEATEDDPPVMAEYILVMLGNRKTAEQINDELSSVTTDYDPSFVTWLFQELERHYPSTNPSTTTAPAPSSAPPTDNRRPNAPPPSGRNIFGAAMSGVKRDSRDLEAGGREPPAQRARFENGGRGGYEGVPNGPRGGAQGPQGGRRQPNGLPQPPQGGGDGNLLNRMGPAPTGNRGGGGNQGGNTMGMPRAAYEAISQTIAAVNAGAHPSALAAIPFPALAAHPSSKFLPPQILAQAQAHAMAQAQAFAAMQGVWGNAPGAPGPPGGGFNPQAPAFNPSFGGGPRGGPGGAGGHFNPSHPANSHASKPTPPPPAPKSVVLPTKPEQEQICKHATECSKPPCPYSHPSPVATKESGLVLSSEACELQLECKDPDCPKSHISPSQKSMTSGSVKTTPAGTLYTAPPSTTASRPTPAADPNAIPGAGEKPCKFAGSCTRKGCVFLHPWDKRGDPATQGQGVPCHWGAACTRADCHFTHPPNRPSPYSKSFTNGSAHLSKTFNKPSTTSSSSAGIGAWPKEAATHVSDRLKRFNVKEGEEGGEGAERIIPGGAGKEDKGDDKAKVEIVVEDEEEKKPEAAAAKVEA</sequence>
<dbReference type="GO" id="GO:0005634">
    <property type="term" value="C:nucleus"/>
    <property type="evidence" value="ECO:0007669"/>
    <property type="project" value="UniProtKB-SubCell"/>
</dbReference>
<dbReference type="GO" id="GO:0043488">
    <property type="term" value="P:regulation of mRNA stability"/>
    <property type="evidence" value="ECO:0007669"/>
    <property type="project" value="InterPro"/>
</dbReference>
<protein>
    <recommendedName>
        <fullName evidence="11">C3H1-type domain-containing protein</fullName>
    </recommendedName>
</protein>
<feature type="compositionally biased region" description="Basic and acidic residues" evidence="8">
    <location>
        <begin position="577"/>
        <end position="586"/>
    </location>
</feature>
<dbReference type="InterPro" id="IPR043094">
    <property type="entry name" value="Nab2/ZC3H14_N_sf"/>
</dbReference>
<dbReference type="GO" id="GO:0008143">
    <property type="term" value="F:poly(A) binding"/>
    <property type="evidence" value="ECO:0007669"/>
    <property type="project" value="InterPro"/>
</dbReference>
<feature type="compositionally biased region" description="Basic and acidic residues" evidence="8">
    <location>
        <begin position="125"/>
        <end position="136"/>
    </location>
</feature>
<dbReference type="InterPro" id="IPR040366">
    <property type="entry name" value="Nab2/ZC3H14"/>
</dbReference>
<keyword evidence="7" id="KW-0539">Nucleus</keyword>
<reference evidence="9 10" key="1">
    <citation type="submission" date="2016-07" db="EMBL/GenBank/DDBJ databases">
        <title>Pervasive Adenine N6-methylation of Active Genes in Fungi.</title>
        <authorList>
            <consortium name="DOE Joint Genome Institute"/>
            <person name="Mondo S.J."/>
            <person name="Dannebaum R.O."/>
            <person name="Kuo R.C."/>
            <person name="Labutti K."/>
            <person name="Haridas S."/>
            <person name="Kuo A."/>
            <person name="Salamov A."/>
            <person name="Ahrendt S.R."/>
            <person name="Lipzen A."/>
            <person name="Sullivan W."/>
            <person name="Andreopoulos W.B."/>
            <person name="Clum A."/>
            <person name="Lindquist E."/>
            <person name="Daum C."/>
            <person name="Ramamoorthy G.K."/>
            <person name="Gryganskyi A."/>
            <person name="Culley D."/>
            <person name="Magnuson J.K."/>
            <person name="James T.Y."/>
            <person name="O'Malley M.A."/>
            <person name="Stajich J.E."/>
            <person name="Spatafora J.W."/>
            <person name="Visel A."/>
            <person name="Grigoriev I.V."/>
        </authorList>
    </citation>
    <scope>NUCLEOTIDE SEQUENCE [LARGE SCALE GENOMIC DNA]</scope>
    <source>
        <strain evidence="9 10">62-1032</strain>
    </source>
</reference>
<evidence type="ECO:0008006" key="11">
    <source>
        <dbReference type="Google" id="ProtNLM"/>
    </source>
</evidence>
<feature type="region of interest" description="Disordered" evidence="8">
    <location>
        <begin position="556"/>
        <end position="586"/>
    </location>
</feature>
<feature type="compositionally biased region" description="Low complexity" evidence="8">
    <location>
        <begin position="189"/>
        <end position="200"/>
    </location>
</feature>
<dbReference type="AlphaFoldDB" id="A0A1Y2ETZ7"/>
<evidence type="ECO:0000256" key="4">
    <source>
        <dbReference type="ARBA" id="ARBA00022737"/>
    </source>
</evidence>
<feature type="compositionally biased region" description="Gly residues" evidence="8">
    <location>
        <begin position="201"/>
        <end position="212"/>
    </location>
</feature>
<evidence type="ECO:0000313" key="9">
    <source>
        <dbReference type="EMBL" id="ORY75042.1"/>
    </source>
</evidence>
<dbReference type="GO" id="GO:0008270">
    <property type="term" value="F:zinc ion binding"/>
    <property type="evidence" value="ECO:0007669"/>
    <property type="project" value="UniProtKB-KW"/>
</dbReference>
<evidence type="ECO:0000313" key="10">
    <source>
        <dbReference type="Proteomes" id="UP000193467"/>
    </source>
</evidence>
<evidence type="ECO:0000256" key="3">
    <source>
        <dbReference type="ARBA" id="ARBA00022723"/>
    </source>
</evidence>